<dbReference type="InterPro" id="IPR013762">
    <property type="entry name" value="Integrase-like_cat_sf"/>
</dbReference>
<dbReference type="GO" id="GO:0006310">
    <property type="term" value="P:DNA recombination"/>
    <property type="evidence" value="ECO:0007669"/>
    <property type="project" value="UniProtKB-KW"/>
</dbReference>
<dbReference type="GO" id="GO:0003677">
    <property type="term" value="F:DNA binding"/>
    <property type="evidence" value="ECO:0007669"/>
    <property type="project" value="UniProtKB-UniRule"/>
</dbReference>
<keyword evidence="3" id="KW-0132">Cell division</keyword>
<dbReference type="InterPro" id="IPR010998">
    <property type="entry name" value="Integrase_recombinase_N"/>
</dbReference>
<evidence type="ECO:0000256" key="1">
    <source>
        <dbReference type="ARBA" id="ARBA00004496"/>
    </source>
</evidence>
<dbReference type="GO" id="GO:0051301">
    <property type="term" value="P:cell division"/>
    <property type="evidence" value="ECO:0007669"/>
    <property type="project" value="UniProtKB-KW"/>
</dbReference>
<sequence length="299" mass="33518">MTTIADTLDLFIAELEHCRFRPNTCIAYGSDLKQAAQHLAGPLDQISLEQIDTFLAAGDASPATIARRAASLKRFFGWAKRQGLCAANPMSDRETPRRATRRLPRPVERRSDLATIDAAIAAAPKPYRLIFTLLRETGMRIGEVLALNFDDVLLEPGREGLRIREPKNGSERIAPLGANATPKSLRGLRAWLKERAVQPGYSPLFRSNRGTRVAYASAHYQWTQLCVRTGLADEVDGTPQPRYTLHQLRHTRGTELVRQGQPLEIVQRVLGHRDIRSTQGYAELDHQQVREALEQGSRR</sequence>
<name>A0A0P9D796_9CHLR</name>
<dbReference type="InterPro" id="IPR044068">
    <property type="entry name" value="CB"/>
</dbReference>
<keyword evidence="4" id="KW-0159">Chromosome partition</keyword>
<dbReference type="PANTHER" id="PTHR30349:SF77">
    <property type="entry name" value="TYROSINE RECOMBINASE XERC"/>
    <property type="match status" value="1"/>
</dbReference>
<dbReference type="AlphaFoldDB" id="A0A0P9D796"/>
<dbReference type="EMBL" id="LJCR01000195">
    <property type="protein sequence ID" value="KPV53712.1"/>
    <property type="molecule type" value="Genomic_DNA"/>
</dbReference>
<dbReference type="PROSITE" id="PS51900">
    <property type="entry name" value="CB"/>
    <property type="match status" value="1"/>
</dbReference>
<evidence type="ECO:0000256" key="6">
    <source>
        <dbReference type="ARBA" id="ARBA00023125"/>
    </source>
</evidence>
<dbReference type="InterPro" id="IPR050090">
    <property type="entry name" value="Tyrosine_recombinase_XerCD"/>
</dbReference>
<evidence type="ECO:0000259" key="10">
    <source>
        <dbReference type="PROSITE" id="PS51898"/>
    </source>
</evidence>
<dbReference type="GO" id="GO:0005737">
    <property type="term" value="C:cytoplasm"/>
    <property type="evidence" value="ECO:0007669"/>
    <property type="project" value="UniProtKB-SubCell"/>
</dbReference>
<keyword evidence="8" id="KW-0131">Cell cycle</keyword>
<evidence type="ECO:0000256" key="9">
    <source>
        <dbReference type="PROSITE-ProRule" id="PRU01248"/>
    </source>
</evidence>
<protein>
    <recommendedName>
        <fullName evidence="14">Integrase</fullName>
    </recommendedName>
</protein>
<proteinExistence type="predicted"/>
<dbReference type="Pfam" id="PF02899">
    <property type="entry name" value="Phage_int_SAM_1"/>
    <property type="match status" value="1"/>
</dbReference>
<evidence type="ECO:0000259" key="11">
    <source>
        <dbReference type="PROSITE" id="PS51900"/>
    </source>
</evidence>
<keyword evidence="6 9" id="KW-0238">DNA-binding</keyword>
<gene>
    <name evidence="12" type="ORF">SE17_08035</name>
</gene>
<dbReference type="Gene3D" id="1.10.443.10">
    <property type="entry name" value="Intergrase catalytic core"/>
    <property type="match status" value="1"/>
</dbReference>
<dbReference type="Proteomes" id="UP000050509">
    <property type="component" value="Unassembled WGS sequence"/>
</dbReference>
<evidence type="ECO:0000256" key="8">
    <source>
        <dbReference type="ARBA" id="ARBA00023306"/>
    </source>
</evidence>
<evidence type="ECO:0008006" key="14">
    <source>
        <dbReference type="Google" id="ProtNLM"/>
    </source>
</evidence>
<dbReference type="CDD" id="cd00397">
    <property type="entry name" value="DNA_BRE_C"/>
    <property type="match status" value="1"/>
</dbReference>
<evidence type="ECO:0000256" key="4">
    <source>
        <dbReference type="ARBA" id="ARBA00022829"/>
    </source>
</evidence>
<keyword evidence="2" id="KW-0963">Cytoplasm</keyword>
<keyword evidence="7" id="KW-0233">DNA recombination</keyword>
<organism evidence="12 13">
    <name type="scientific">Kouleothrix aurantiaca</name>
    <dbReference type="NCBI Taxonomy" id="186479"/>
    <lineage>
        <taxon>Bacteria</taxon>
        <taxon>Bacillati</taxon>
        <taxon>Chloroflexota</taxon>
        <taxon>Chloroflexia</taxon>
        <taxon>Chloroflexales</taxon>
        <taxon>Roseiflexineae</taxon>
        <taxon>Roseiflexaceae</taxon>
        <taxon>Kouleothrix</taxon>
    </lineage>
</organism>
<accession>A0A0P9D796</accession>
<comment type="caution">
    <text evidence="12">The sequence shown here is derived from an EMBL/GenBank/DDBJ whole genome shotgun (WGS) entry which is preliminary data.</text>
</comment>
<dbReference type="InterPro" id="IPR011010">
    <property type="entry name" value="DNA_brk_join_enz"/>
</dbReference>
<evidence type="ECO:0000256" key="2">
    <source>
        <dbReference type="ARBA" id="ARBA00022490"/>
    </source>
</evidence>
<feature type="domain" description="Core-binding (CB)" evidence="11">
    <location>
        <begin position="2"/>
        <end position="80"/>
    </location>
</feature>
<feature type="domain" description="Tyr recombinase" evidence="10">
    <location>
        <begin position="102"/>
        <end position="294"/>
    </location>
</feature>
<dbReference type="PANTHER" id="PTHR30349">
    <property type="entry name" value="PHAGE INTEGRASE-RELATED"/>
    <property type="match status" value="1"/>
</dbReference>
<dbReference type="Pfam" id="PF00589">
    <property type="entry name" value="Phage_integrase"/>
    <property type="match status" value="1"/>
</dbReference>
<dbReference type="GO" id="GO:0015074">
    <property type="term" value="P:DNA integration"/>
    <property type="evidence" value="ECO:0007669"/>
    <property type="project" value="UniProtKB-KW"/>
</dbReference>
<evidence type="ECO:0000256" key="7">
    <source>
        <dbReference type="ARBA" id="ARBA00023172"/>
    </source>
</evidence>
<dbReference type="InterPro" id="IPR002104">
    <property type="entry name" value="Integrase_catalytic"/>
</dbReference>
<keyword evidence="13" id="KW-1185">Reference proteome</keyword>
<evidence type="ECO:0000313" key="12">
    <source>
        <dbReference type="EMBL" id="KPV53712.1"/>
    </source>
</evidence>
<dbReference type="PROSITE" id="PS51898">
    <property type="entry name" value="TYR_RECOMBINASE"/>
    <property type="match status" value="1"/>
</dbReference>
<reference evidence="12 13" key="1">
    <citation type="submission" date="2015-09" db="EMBL/GenBank/DDBJ databases">
        <title>Draft genome sequence of Kouleothrix aurantiaca JCM 19913.</title>
        <authorList>
            <person name="Hemp J."/>
        </authorList>
    </citation>
    <scope>NUCLEOTIDE SEQUENCE [LARGE SCALE GENOMIC DNA]</scope>
    <source>
        <strain evidence="12 13">COM-B</strain>
    </source>
</reference>
<dbReference type="SUPFAM" id="SSF56349">
    <property type="entry name" value="DNA breaking-rejoining enzymes"/>
    <property type="match status" value="1"/>
</dbReference>
<dbReference type="Gene3D" id="1.10.150.130">
    <property type="match status" value="1"/>
</dbReference>
<dbReference type="InterPro" id="IPR004107">
    <property type="entry name" value="Integrase_SAM-like_N"/>
</dbReference>
<evidence type="ECO:0000313" key="13">
    <source>
        <dbReference type="Proteomes" id="UP000050509"/>
    </source>
</evidence>
<evidence type="ECO:0000256" key="5">
    <source>
        <dbReference type="ARBA" id="ARBA00022908"/>
    </source>
</evidence>
<dbReference type="GO" id="GO:0007059">
    <property type="term" value="P:chromosome segregation"/>
    <property type="evidence" value="ECO:0007669"/>
    <property type="project" value="UniProtKB-KW"/>
</dbReference>
<keyword evidence="5" id="KW-0229">DNA integration</keyword>
<comment type="subcellular location">
    <subcellularLocation>
        <location evidence="1">Cytoplasm</location>
    </subcellularLocation>
</comment>
<evidence type="ECO:0000256" key="3">
    <source>
        <dbReference type="ARBA" id="ARBA00022618"/>
    </source>
</evidence>